<keyword evidence="2" id="KW-0732">Signal</keyword>
<dbReference type="Proteomes" id="UP000230790">
    <property type="component" value="Unassembled WGS sequence"/>
</dbReference>
<evidence type="ECO:0000313" key="4">
    <source>
        <dbReference type="Proteomes" id="UP000230790"/>
    </source>
</evidence>
<feature type="chain" id="PRO_5014883170" description="OmpH family outer membrane protein" evidence="2">
    <location>
        <begin position="21"/>
        <end position="152"/>
    </location>
</feature>
<sequence>MKKLIAANIVAALCATNAYAFGIGDIVSIGIQAGSKIVGAAVDAGLEKVKESMRDPEAEAREKAEQERKIAEAFQKQVDEIEAKPGLRPIDREKLVLTLRRQQEWAKQIQAFVEQAEARQKAERDKIFTASGFLGVVGEAALNTPSMVIARA</sequence>
<feature type="coiled-coil region" evidence="1">
    <location>
        <begin position="57"/>
        <end position="84"/>
    </location>
</feature>
<evidence type="ECO:0000313" key="3">
    <source>
        <dbReference type="EMBL" id="PJF46097.1"/>
    </source>
</evidence>
<organism evidence="3 4">
    <name type="scientific">Candidatus Thermofonsia Clade 3 bacterium</name>
    <dbReference type="NCBI Taxonomy" id="2364212"/>
    <lineage>
        <taxon>Bacteria</taxon>
        <taxon>Bacillati</taxon>
        <taxon>Chloroflexota</taxon>
        <taxon>Candidatus Thermofontia</taxon>
        <taxon>Candidatus Thermofonsia Clade 3</taxon>
    </lineage>
</organism>
<gene>
    <name evidence="3" type="ORF">CUN48_15530</name>
</gene>
<keyword evidence="1" id="KW-0175">Coiled coil</keyword>
<protein>
    <recommendedName>
        <fullName evidence="5">OmpH family outer membrane protein</fullName>
    </recommendedName>
</protein>
<evidence type="ECO:0000256" key="1">
    <source>
        <dbReference type="SAM" id="Coils"/>
    </source>
</evidence>
<dbReference type="AlphaFoldDB" id="A0A2M8Q8G2"/>
<dbReference type="EMBL" id="PGTN01000472">
    <property type="protein sequence ID" value="PJF46097.1"/>
    <property type="molecule type" value="Genomic_DNA"/>
</dbReference>
<evidence type="ECO:0000256" key="2">
    <source>
        <dbReference type="SAM" id="SignalP"/>
    </source>
</evidence>
<feature type="signal peptide" evidence="2">
    <location>
        <begin position="1"/>
        <end position="20"/>
    </location>
</feature>
<accession>A0A2M8Q8G2</accession>
<name>A0A2M8Q8G2_9CHLR</name>
<feature type="non-terminal residue" evidence="3">
    <location>
        <position position="152"/>
    </location>
</feature>
<comment type="caution">
    <text evidence="3">The sequence shown here is derived from an EMBL/GenBank/DDBJ whole genome shotgun (WGS) entry which is preliminary data.</text>
</comment>
<evidence type="ECO:0008006" key="5">
    <source>
        <dbReference type="Google" id="ProtNLM"/>
    </source>
</evidence>
<proteinExistence type="predicted"/>
<reference evidence="3 4" key="1">
    <citation type="submission" date="2017-11" db="EMBL/GenBank/DDBJ databases">
        <title>Evolution of Phototrophy in the Chloroflexi Phylum Driven by Horizontal Gene Transfer.</title>
        <authorList>
            <person name="Ward L.M."/>
            <person name="Hemp J."/>
            <person name="Shih P.M."/>
            <person name="Mcglynn S.E."/>
            <person name="Fischer W."/>
        </authorList>
    </citation>
    <scope>NUCLEOTIDE SEQUENCE [LARGE SCALE GENOMIC DNA]</scope>
    <source>
        <strain evidence="3">JP3_7</strain>
    </source>
</reference>